<dbReference type="RefSeq" id="WP_053143319.1">
    <property type="nucleotide sequence ID" value="NZ_CP012383.1"/>
</dbReference>
<evidence type="ECO:0000313" key="2">
    <source>
        <dbReference type="Proteomes" id="UP000061018"/>
    </source>
</evidence>
<dbReference type="AlphaFoldDB" id="A0A0K2B680"/>
<reference evidence="2" key="1">
    <citation type="journal article" date="2015" name="J. Biotechnol.">
        <title>Complete genome sequence of Streptomyces ambofaciens ATCC 23877, the spiramycin producer.</title>
        <authorList>
            <person name="Thibessard A."/>
            <person name="Haas D."/>
            <person name="Gerbaud C."/>
            <person name="Aigle B."/>
            <person name="Lautru S."/>
            <person name="Pernodet J.L."/>
            <person name="Leblond P."/>
        </authorList>
    </citation>
    <scope>NUCLEOTIDE SEQUENCE [LARGE SCALE GENOMIC DNA]</scope>
    <source>
        <strain evidence="2">ATCC 23877 / 3486 / DSM 40053 / JCM 4204 / NBRC 12836 / NRRL B-2516</strain>
        <plasmid evidence="2">pSAM1</plasmid>
    </source>
</reference>
<accession>A0A0K2B680</accession>
<name>A0A0K2B680_STRA7</name>
<dbReference type="EMBL" id="CP012383">
    <property type="protein sequence ID" value="AKZ60784.1"/>
    <property type="molecule type" value="Genomic_DNA"/>
</dbReference>
<keyword evidence="1" id="KW-0614">Plasmid</keyword>
<dbReference type="KEGG" id="samb:SAM23877_p075"/>
<geneLocation type="plasmid" evidence="1 2">
    <name>pSAM1</name>
</geneLocation>
<protein>
    <submittedName>
        <fullName evidence="1">Uncharacterized protein</fullName>
    </submittedName>
</protein>
<evidence type="ECO:0000313" key="1">
    <source>
        <dbReference type="EMBL" id="AKZ60784.1"/>
    </source>
</evidence>
<sequence>MIIADEIAAAVRTLQSHHTTAADLARLRVPVTRWLASWEGVELREDAALPEDAQHALAVARAINGGAQ</sequence>
<proteinExistence type="predicted"/>
<gene>
    <name evidence="1" type="ORF">SAM23877_p075</name>
</gene>
<dbReference type="Proteomes" id="UP000061018">
    <property type="component" value="Plasmid pSAM1"/>
</dbReference>
<organism evidence="1 2">
    <name type="scientific">Streptomyces ambofaciens (strain ATCC 23877 / 3486 / DSM 40053 / JCM 4204 / NBRC 12836 / NRRL B-2516)</name>
    <dbReference type="NCBI Taxonomy" id="278992"/>
    <lineage>
        <taxon>Bacteria</taxon>
        <taxon>Bacillati</taxon>
        <taxon>Actinomycetota</taxon>
        <taxon>Actinomycetes</taxon>
        <taxon>Kitasatosporales</taxon>
        <taxon>Streptomycetaceae</taxon>
        <taxon>Streptomyces</taxon>
    </lineage>
</organism>